<evidence type="ECO:0000313" key="1">
    <source>
        <dbReference type="EMBL" id="DAD31740.1"/>
    </source>
</evidence>
<dbReference type="AlphaFoldDB" id="A0A822YGP3"/>
<comment type="caution">
    <text evidence="1">The sequence shown here is derived from an EMBL/GenBank/DDBJ whole genome shotgun (WGS) entry which is preliminary data.</text>
</comment>
<name>A0A822YGP3_NELNU</name>
<dbReference type="InterPro" id="IPR024224">
    <property type="entry name" value="DENND6"/>
</dbReference>
<dbReference type="PANTHER" id="PTHR13677">
    <property type="entry name" value="LD41638P"/>
    <property type="match status" value="1"/>
</dbReference>
<reference evidence="1 2" key="1">
    <citation type="journal article" date="2020" name="Mol. Biol. Evol.">
        <title>Distinct Expression and Methylation Patterns for Genes with Different Fates following a Single Whole-Genome Duplication in Flowering Plants.</title>
        <authorList>
            <person name="Shi T."/>
            <person name="Rahmani R.S."/>
            <person name="Gugger P.F."/>
            <person name="Wang M."/>
            <person name="Li H."/>
            <person name="Zhang Y."/>
            <person name="Li Z."/>
            <person name="Wang Q."/>
            <person name="Van de Peer Y."/>
            <person name="Marchal K."/>
            <person name="Chen J."/>
        </authorList>
    </citation>
    <scope>NUCLEOTIDE SEQUENCE [LARGE SCALE GENOMIC DNA]</scope>
    <source>
        <tissue evidence="1">Leaf</tissue>
    </source>
</reference>
<dbReference type="GO" id="GO:0005085">
    <property type="term" value="F:guanyl-nucleotide exchange factor activity"/>
    <property type="evidence" value="ECO:0007669"/>
    <property type="project" value="InterPro"/>
</dbReference>
<evidence type="ECO:0000313" key="2">
    <source>
        <dbReference type="Proteomes" id="UP000607653"/>
    </source>
</evidence>
<keyword evidence="2" id="KW-1185">Reference proteome</keyword>
<protein>
    <submittedName>
        <fullName evidence="1">Uncharacterized protein</fullName>
    </submittedName>
</protein>
<sequence length="85" mass="9901">MSWSPSFLLKTESGCKVDPKSLKRWGVAFCIIRFNLEQGRIIKECYPLDERLKRGGEQKSVIILSYCPFSNVFKSSFFFTLVREL</sequence>
<proteinExistence type="predicted"/>
<dbReference type="PANTHER" id="PTHR13677:SF0">
    <property type="entry name" value="LD41638P"/>
    <property type="match status" value="1"/>
</dbReference>
<dbReference type="Proteomes" id="UP000607653">
    <property type="component" value="Unassembled WGS sequence"/>
</dbReference>
<accession>A0A822YGP3</accession>
<organism evidence="1 2">
    <name type="scientific">Nelumbo nucifera</name>
    <name type="common">Sacred lotus</name>
    <dbReference type="NCBI Taxonomy" id="4432"/>
    <lineage>
        <taxon>Eukaryota</taxon>
        <taxon>Viridiplantae</taxon>
        <taxon>Streptophyta</taxon>
        <taxon>Embryophyta</taxon>
        <taxon>Tracheophyta</taxon>
        <taxon>Spermatophyta</taxon>
        <taxon>Magnoliopsida</taxon>
        <taxon>Proteales</taxon>
        <taxon>Nelumbonaceae</taxon>
        <taxon>Nelumbo</taxon>
    </lineage>
</organism>
<dbReference type="EMBL" id="DUZY01000003">
    <property type="protein sequence ID" value="DAD31740.1"/>
    <property type="molecule type" value="Genomic_DNA"/>
</dbReference>
<gene>
    <name evidence="1" type="ORF">HUJ06_010591</name>
</gene>